<feature type="compositionally biased region" description="Polar residues" evidence="1">
    <location>
        <begin position="1"/>
        <end position="17"/>
    </location>
</feature>
<dbReference type="HOGENOM" id="CLU_049341_1_0_1"/>
<feature type="compositionally biased region" description="Low complexity" evidence="1">
    <location>
        <begin position="142"/>
        <end position="161"/>
    </location>
</feature>
<feature type="compositionally biased region" description="Polar residues" evidence="1">
    <location>
        <begin position="30"/>
        <end position="39"/>
    </location>
</feature>
<accession>J7RH60</accession>
<feature type="region of interest" description="Disordered" evidence="1">
    <location>
        <begin position="1"/>
        <end position="46"/>
    </location>
</feature>
<sequence>MPAEWNTHTRNNNATPSTPNPYCCPLGPARNNNSLTSGAQRAPTPYPSHLQTLEERFPSQQESDDSSLEFLDEGGIRYPFAPLSNVTCQPFLIPGPSETSNSDAIVLHQFPGPLEIPQNTSEVSTGSYHVAPIQVFSSLSPINVSSSPNPDSPTTASTDSPNMPPLTSNVSDNGSITFAPNLQLLANISEYVIAFEGGHSSNPQEFVVYSNDMIQCPTNDITRAWQSISFNTSTPVQDVDPLERVLPYFPGAYANFVT</sequence>
<evidence type="ECO:0000256" key="1">
    <source>
        <dbReference type="SAM" id="MobiDB-lite"/>
    </source>
</evidence>
<evidence type="ECO:0000313" key="2">
    <source>
        <dbReference type="EMBL" id="CCM06907.1"/>
    </source>
</evidence>
<evidence type="ECO:0000313" key="3">
    <source>
        <dbReference type="Proteomes" id="UP000006352"/>
    </source>
</evidence>
<dbReference type="Proteomes" id="UP000006352">
    <property type="component" value="Unassembled WGS sequence"/>
</dbReference>
<keyword evidence="3" id="KW-1185">Reference proteome</keyword>
<dbReference type="EMBL" id="HE797563">
    <property type="protein sequence ID" value="CCM06907.1"/>
    <property type="molecule type" value="Genomic_DNA"/>
</dbReference>
<dbReference type="GeneID" id="24101807"/>
<name>J7RH60_9APHY</name>
<protein>
    <submittedName>
        <fullName evidence="2">Uncharacterized protein</fullName>
    </submittedName>
</protein>
<gene>
    <name evidence="2" type="ORF">FIBRA_09218</name>
</gene>
<feature type="region of interest" description="Disordered" evidence="1">
    <location>
        <begin position="142"/>
        <end position="172"/>
    </location>
</feature>
<proteinExistence type="predicted"/>
<dbReference type="InParanoid" id="J7RH60"/>
<reference evidence="2 3" key="1">
    <citation type="journal article" date="2012" name="Appl. Environ. Microbiol.">
        <title>Short-read sequencing for genomic analysis of the brown rot fungus Fibroporia radiculosa.</title>
        <authorList>
            <person name="Tang J.D."/>
            <person name="Perkins A.D."/>
            <person name="Sonstegard T.S."/>
            <person name="Schroeder S.G."/>
            <person name="Burgess S.C."/>
            <person name="Diehl S.V."/>
        </authorList>
    </citation>
    <scope>NUCLEOTIDE SEQUENCE [LARGE SCALE GENOMIC DNA]</scope>
    <source>
        <strain evidence="2 3">TFFH 294</strain>
    </source>
</reference>
<dbReference type="AlphaFoldDB" id="J7RH60"/>
<organism evidence="2 3">
    <name type="scientific">Fibroporia radiculosa</name>
    <dbReference type="NCBI Taxonomy" id="599839"/>
    <lineage>
        <taxon>Eukaryota</taxon>
        <taxon>Fungi</taxon>
        <taxon>Dikarya</taxon>
        <taxon>Basidiomycota</taxon>
        <taxon>Agaricomycotina</taxon>
        <taxon>Agaricomycetes</taxon>
        <taxon>Polyporales</taxon>
        <taxon>Fibroporiaceae</taxon>
        <taxon>Fibroporia</taxon>
    </lineage>
</organism>
<dbReference type="RefSeq" id="XP_012176928.1">
    <property type="nucleotide sequence ID" value="XM_012321538.1"/>
</dbReference>